<evidence type="ECO:0000256" key="2">
    <source>
        <dbReference type="ARBA" id="ARBA00022741"/>
    </source>
</evidence>
<feature type="domain" description="IRG-type G" evidence="6">
    <location>
        <begin position="348"/>
        <end position="525"/>
    </location>
</feature>
<dbReference type="InterPro" id="IPR027417">
    <property type="entry name" value="P-loop_NTPase"/>
</dbReference>
<organism evidence="7 8">
    <name type="scientific">Astyanax mexicanus</name>
    <name type="common">Blind cave fish</name>
    <name type="synonym">Astyanax fasciatus mexicanus</name>
    <dbReference type="NCBI Taxonomy" id="7994"/>
    <lineage>
        <taxon>Eukaryota</taxon>
        <taxon>Metazoa</taxon>
        <taxon>Chordata</taxon>
        <taxon>Craniata</taxon>
        <taxon>Vertebrata</taxon>
        <taxon>Euteleostomi</taxon>
        <taxon>Actinopterygii</taxon>
        <taxon>Neopterygii</taxon>
        <taxon>Teleostei</taxon>
        <taxon>Ostariophysi</taxon>
        <taxon>Characiformes</taxon>
        <taxon>Characoidei</taxon>
        <taxon>Acestrorhamphidae</taxon>
        <taxon>Acestrorhamphinae</taxon>
        <taxon>Astyanax</taxon>
    </lineage>
</organism>
<feature type="compositionally biased region" description="Basic and acidic residues" evidence="5">
    <location>
        <begin position="89"/>
        <end position="98"/>
    </location>
</feature>
<sequence>MEGKLPEEQVKSLLAPWRFSLQSSGFENRLVTALELYEHFPLDIVVTGGTRDANVHLANAVCATSDEKVEEEEEEDEEETGDKEEEVEKDDKSKDKVSKKVSIVTKEDEKDEEGKLIKEKKKQVRSVHYANVDSVEEGPLLLHPKIPNVRIWTVEGGPSSIQISYDVLVILTTEIHHEDHIRFTMEQREKDKPLYLVRADQEWDLVSEKPDGPCKTCAWERMRARNLELQKKHKLASESGHHAKEGETSSEFPSVAKLLGLKEIAEVLIEALPELRKTAFSQFLVDITRETRVSKAPNMSTTPLVCSALKSGKISQEDLDRISTVFHPRDLTDQPSKLLSVLNALEHFRLDIGLLGETGCGSSSLFNSLLGLEDSDQGAVSIGVTETTQEPVSYPYPGCTNAFVWDLPGLGRVGDLRNQSVGFGLHQTPLLPSDLPACDVYILVSPLRLGLGYIRLLQHLLSQGKSCYLVISKADLIEEKSAGEVRRWTEEALEKLGLKQDVFLVSALHPETMDYDELKETLGNALSLHKRATLASYVAKLLDQDVFWKRADPCKLM</sequence>
<dbReference type="InterPro" id="IPR051515">
    <property type="entry name" value="IRG"/>
</dbReference>
<evidence type="ECO:0000313" key="8">
    <source>
        <dbReference type="Proteomes" id="UP000752171"/>
    </source>
</evidence>
<feature type="region of interest" description="Disordered" evidence="5">
    <location>
        <begin position="64"/>
        <end position="105"/>
    </location>
</feature>
<dbReference type="GO" id="GO:0005525">
    <property type="term" value="F:GTP binding"/>
    <property type="evidence" value="ECO:0007669"/>
    <property type="project" value="UniProtKB-KW"/>
</dbReference>
<comment type="similarity">
    <text evidence="1">Belongs to the TRAFAC class dynamin-like GTPase superfamily. IRG family.</text>
</comment>
<dbReference type="Proteomes" id="UP000752171">
    <property type="component" value="Unassembled WGS sequence"/>
</dbReference>
<feature type="compositionally biased region" description="Acidic residues" evidence="5">
    <location>
        <begin position="68"/>
        <end position="88"/>
    </location>
</feature>
<dbReference type="EMBL" id="JAICCE010000001">
    <property type="protein sequence ID" value="KAG9283666.1"/>
    <property type="molecule type" value="Genomic_DNA"/>
</dbReference>
<keyword evidence="3" id="KW-0378">Hydrolase</keyword>
<dbReference type="InterPro" id="IPR030385">
    <property type="entry name" value="G_IRG_dom"/>
</dbReference>
<dbReference type="Gene3D" id="3.40.50.300">
    <property type="entry name" value="P-loop containing nucleotide triphosphate hydrolases"/>
    <property type="match status" value="1"/>
</dbReference>
<dbReference type="OrthoDB" id="422720at2759"/>
<comment type="caution">
    <text evidence="7">The sequence shown here is derived from an EMBL/GenBank/DDBJ whole genome shotgun (WGS) entry which is preliminary data.</text>
</comment>
<dbReference type="SUPFAM" id="SSF52540">
    <property type="entry name" value="P-loop containing nucleoside triphosphate hydrolases"/>
    <property type="match status" value="1"/>
</dbReference>
<dbReference type="AlphaFoldDB" id="A0A8T2MQF5"/>
<dbReference type="GO" id="GO:0016020">
    <property type="term" value="C:membrane"/>
    <property type="evidence" value="ECO:0007669"/>
    <property type="project" value="InterPro"/>
</dbReference>
<evidence type="ECO:0000259" key="6">
    <source>
        <dbReference type="PROSITE" id="PS51716"/>
    </source>
</evidence>
<evidence type="ECO:0000256" key="1">
    <source>
        <dbReference type="ARBA" id="ARBA00005429"/>
    </source>
</evidence>
<name>A0A8T2MQF5_ASTMX</name>
<proteinExistence type="inferred from homology"/>
<keyword evidence="4" id="KW-0342">GTP-binding</keyword>
<reference evidence="7 8" key="1">
    <citation type="submission" date="2021-07" db="EMBL/GenBank/DDBJ databases">
        <authorList>
            <person name="Imarazene B."/>
            <person name="Zahm M."/>
            <person name="Klopp C."/>
            <person name="Cabau C."/>
            <person name="Beille S."/>
            <person name="Jouanno E."/>
            <person name="Castinel A."/>
            <person name="Lluch J."/>
            <person name="Gil L."/>
            <person name="Kuchtly C."/>
            <person name="Lopez Roques C."/>
            <person name="Donnadieu C."/>
            <person name="Parrinello H."/>
            <person name="Journot L."/>
            <person name="Du K."/>
            <person name="Schartl M."/>
            <person name="Retaux S."/>
            <person name="Guiguen Y."/>
        </authorList>
    </citation>
    <scope>NUCLEOTIDE SEQUENCE [LARGE SCALE GENOMIC DNA]</scope>
    <source>
        <strain evidence="7">Pach_M1</strain>
        <tissue evidence="7">Testis</tissue>
    </source>
</reference>
<dbReference type="PANTHER" id="PTHR32341">
    <property type="entry name" value="INTERFERON-INDUCIBLE GTPASE"/>
    <property type="match status" value="1"/>
</dbReference>
<evidence type="ECO:0000313" key="7">
    <source>
        <dbReference type="EMBL" id="KAG9283666.1"/>
    </source>
</evidence>
<evidence type="ECO:0000256" key="4">
    <source>
        <dbReference type="ARBA" id="ARBA00023134"/>
    </source>
</evidence>
<keyword evidence="2" id="KW-0547">Nucleotide-binding</keyword>
<dbReference type="PANTHER" id="PTHR32341:SF10">
    <property type="entry name" value="INTERFERON-INDUCIBLE GTPASE 5"/>
    <property type="match status" value="1"/>
</dbReference>
<gene>
    <name evidence="7" type="ORF">AMEX_G2455</name>
</gene>
<evidence type="ECO:0000256" key="3">
    <source>
        <dbReference type="ARBA" id="ARBA00022801"/>
    </source>
</evidence>
<dbReference type="Pfam" id="PF05049">
    <property type="entry name" value="IIGP"/>
    <property type="match status" value="1"/>
</dbReference>
<protein>
    <recommendedName>
        <fullName evidence="6">IRG-type G domain-containing protein</fullName>
    </recommendedName>
</protein>
<dbReference type="PROSITE" id="PS51716">
    <property type="entry name" value="G_IRG"/>
    <property type="match status" value="1"/>
</dbReference>
<evidence type="ECO:0000256" key="5">
    <source>
        <dbReference type="SAM" id="MobiDB-lite"/>
    </source>
</evidence>
<accession>A0A8T2MQF5</accession>
<dbReference type="GO" id="GO:0016787">
    <property type="term" value="F:hydrolase activity"/>
    <property type="evidence" value="ECO:0007669"/>
    <property type="project" value="UniProtKB-KW"/>
</dbReference>
<dbReference type="InterPro" id="IPR007743">
    <property type="entry name" value="Immunity-related_GTPase-like"/>
</dbReference>